<feature type="transmembrane region" description="Helical" evidence="6">
    <location>
        <begin position="735"/>
        <end position="754"/>
    </location>
</feature>
<dbReference type="Proteomes" id="UP000237640">
    <property type="component" value="Unassembled WGS sequence"/>
</dbReference>
<keyword evidence="5 6" id="KW-0472">Membrane</keyword>
<feature type="transmembrane region" description="Helical" evidence="6">
    <location>
        <begin position="685"/>
        <end position="707"/>
    </location>
</feature>
<dbReference type="InterPro" id="IPR003838">
    <property type="entry name" value="ABC3_permease_C"/>
</dbReference>
<evidence type="ECO:0000313" key="10">
    <source>
        <dbReference type="Proteomes" id="UP000237640"/>
    </source>
</evidence>
<comment type="subcellular location">
    <subcellularLocation>
        <location evidence="1">Cell membrane</location>
        <topology evidence="1">Multi-pass membrane protein</topology>
    </subcellularLocation>
</comment>
<feature type="transmembrane region" description="Helical" evidence="6">
    <location>
        <begin position="439"/>
        <end position="458"/>
    </location>
</feature>
<reference evidence="9 10" key="1">
    <citation type="submission" date="2018-03" db="EMBL/GenBank/DDBJ databases">
        <title>Genomic Encyclopedia of Archaeal and Bacterial Type Strains, Phase II (KMG-II): from individual species to whole genera.</title>
        <authorList>
            <person name="Goeker M."/>
        </authorList>
    </citation>
    <scope>NUCLEOTIDE SEQUENCE [LARGE SCALE GENOMIC DNA]</scope>
    <source>
        <strain evidence="9 10">DSM 25027</strain>
    </source>
</reference>
<evidence type="ECO:0000256" key="4">
    <source>
        <dbReference type="ARBA" id="ARBA00022989"/>
    </source>
</evidence>
<evidence type="ECO:0000256" key="6">
    <source>
        <dbReference type="SAM" id="Phobius"/>
    </source>
</evidence>
<evidence type="ECO:0000256" key="5">
    <source>
        <dbReference type="ARBA" id="ARBA00023136"/>
    </source>
</evidence>
<organism evidence="9 10">
    <name type="scientific">Flagellimonas meridianipacifica</name>
    <dbReference type="NCBI Taxonomy" id="1080225"/>
    <lineage>
        <taxon>Bacteria</taxon>
        <taxon>Pseudomonadati</taxon>
        <taxon>Bacteroidota</taxon>
        <taxon>Flavobacteriia</taxon>
        <taxon>Flavobacteriales</taxon>
        <taxon>Flavobacteriaceae</taxon>
        <taxon>Flagellimonas</taxon>
    </lineage>
</organism>
<feature type="domain" description="ABC3 transporter permease C-terminal" evidence="7">
    <location>
        <begin position="303"/>
        <end position="416"/>
    </location>
</feature>
<evidence type="ECO:0000259" key="8">
    <source>
        <dbReference type="Pfam" id="PF12704"/>
    </source>
</evidence>
<keyword evidence="10" id="KW-1185">Reference proteome</keyword>
<dbReference type="InterPro" id="IPR050250">
    <property type="entry name" value="Macrolide_Exporter_MacB"/>
</dbReference>
<dbReference type="RefSeq" id="WP_106143777.1">
    <property type="nucleotide sequence ID" value="NZ_PVYX01000001.1"/>
</dbReference>
<dbReference type="Pfam" id="PF12704">
    <property type="entry name" value="MacB_PCD"/>
    <property type="match status" value="2"/>
</dbReference>
<dbReference type="PANTHER" id="PTHR30572:SF18">
    <property type="entry name" value="ABC-TYPE MACROLIDE FAMILY EXPORT SYSTEM PERMEASE COMPONENT 2"/>
    <property type="match status" value="1"/>
</dbReference>
<feature type="transmembrane region" description="Helical" evidence="6">
    <location>
        <begin position="389"/>
        <end position="414"/>
    </location>
</feature>
<comment type="caution">
    <text evidence="9">The sequence shown here is derived from an EMBL/GenBank/DDBJ whole genome shotgun (WGS) entry which is preliminary data.</text>
</comment>
<keyword evidence="4 6" id="KW-1133">Transmembrane helix</keyword>
<feature type="transmembrane region" description="Helical" evidence="6">
    <location>
        <begin position="297"/>
        <end position="319"/>
    </location>
</feature>
<accession>A0A2T0MGY7</accession>
<proteinExistence type="predicted"/>
<feature type="transmembrane region" description="Helical" evidence="6">
    <location>
        <begin position="348"/>
        <end position="374"/>
    </location>
</feature>
<keyword evidence="3 6" id="KW-0812">Transmembrane</keyword>
<dbReference type="Pfam" id="PF02687">
    <property type="entry name" value="FtsX"/>
    <property type="match status" value="2"/>
</dbReference>
<evidence type="ECO:0000259" key="7">
    <source>
        <dbReference type="Pfam" id="PF02687"/>
    </source>
</evidence>
<evidence type="ECO:0000256" key="1">
    <source>
        <dbReference type="ARBA" id="ARBA00004651"/>
    </source>
</evidence>
<dbReference type="InterPro" id="IPR025857">
    <property type="entry name" value="MacB_PCD"/>
</dbReference>
<dbReference type="AlphaFoldDB" id="A0A2T0MGY7"/>
<feature type="domain" description="ABC3 transporter permease C-terminal" evidence="7">
    <location>
        <begin position="686"/>
        <end position="798"/>
    </location>
</feature>
<dbReference type="GO" id="GO:0005886">
    <property type="term" value="C:plasma membrane"/>
    <property type="evidence" value="ECO:0007669"/>
    <property type="project" value="UniProtKB-SubCell"/>
</dbReference>
<dbReference type="EMBL" id="PVYX01000001">
    <property type="protein sequence ID" value="PRX56838.1"/>
    <property type="molecule type" value="Genomic_DNA"/>
</dbReference>
<evidence type="ECO:0000256" key="3">
    <source>
        <dbReference type="ARBA" id="ARBA00022692"/>
    </source>
</evidence>
<sequence length="806" mass="91009">MFKNYLKIAVRSISKNKTYSFINIGGLALGLTVAMLIGLWIHDEKTFNTNFKNHDHIAQVLVNKTNNGEIRTRFTLPYPLAAELRSVYAGDFKYVVMSSFPGDNVLSFKEKNQNQYGAYMEKDALRLFSFTMLKGNHNALNDPNAIVLSASAANALFGNEEPIGKTMRLNDNFVVTVKGVFEDLPTNANVFEPLAAFSESKKLDFIAPWDLYVSMYEWVKTARDRKLWDNNSYQVYVAVSNQSTIEAVSHKIKNTLYDHVPDETKRSNPEIFLHPMKDWHLKSSFKNGLSYGGAIQYVRMFGIIGVFVLLLACINFMNLSTARSQKRAKEVGIRKTVGSNKNQLIEQFLFESLLVTCCAFAIACTLVVLLLPLFNQLADKQILFPYANPLFWCIGLGLISVTSLLAGSYPALYLSSFRPVRVLKGTIQAGKSAVSFRKVLVVVQFIVSIILVSGTMVVNQQIQHSKNRPIGYNKNGLIMIEKTTEAFEGKYNVLREAFKKSGAVAEMAESSNPMTEVWNSNGGYDWEGKNPDFITNIVNFYVSHDYGKTVGWEVKFGRNFSRDLASDSTAYILNEAAVEYMGLQDPVDKTIRWYDGEHKVIGVVKNMLTESPFEPVKQAIYSINYNETNWINLKLSPEKSITQSLEKIETEFAIFAPSIPFEFQFVDNAFGHKFKAEERMRKLSGIFSVLAIFISCLGLFGLSTFMAERRTKEIGIRKVLGASIMSLFKMLSRDFVLLVLFSGLIAIPVAYYVMQQWLENYTYHISIPWWVFGVAILSVMFIALFTISYQAARAAIVNPVKSLRTQ</sequence>
<gene>
    <name evidence="9" type="ORF">CLV81_0836</name>
</gene>
<name>A0A2T0MGY7_9FLAO</name>
<evidence type="ECO:0000313" key="9">
    <source>
        <dbReference type="EMBL" id="PRX56838.1"/>
    </source>
</evidence>
<dbReference type="OrthoDB" id="8740261at2"/>
<protein>
    <submittedName>
        <fullName evidence="9">ABC-type antimicrobial peptide transport system permease subunit</fullName>
    </submittedName>
</protein>
<feature type="transmembrane region" description="Helical" evidence="6">
    <location>
        <begin position="766"/>
        <end position="787"/>
    </location>
</feature>
<feature type="transmembrane region" description="Helical" evidence="6">
    <location>
        <begin position="21"/>
        <end position="41"/>
    </location>
</feature>
<feature type="domain" description="MacB-like periplasmic core" evidence="8">
    <location>
        <begin position="20"/>
        <end position="254"/>
    </location>
</feature>
<keyword evidence="2" id="KW-1003">Cell membrane</keyword>
<dbReference type="PANTHER" id="PTHR30572">
    <property type="entry name" value="MEMBRANE COMPONENT OF TRANSPORTER-RELATED"/>
    <property type="match status" value="1"/>
</dbReference>
<feature type="domain" description="MacB-like periplasmic core" evidence="8">
    <location>
        <begin position="446"/>
        <end position="649"/>
    </location>
</feature>
<dbReference type="GO" id="GO:0022857">
    <property type="term" value="F:transmembrane transporter activity"/>
    <property type="evidence" value="ECO:0007669"/>
    <property type="project" value="TreeGrafter"/>
</dbReference>
<evidence type="ECO:0000256" key="2">
    <source>
        <dbReference type="ARBA" id="ARBA00022475"/>
    </source>
</evidence>